<evidence type="ECO:0000313" key="3">
    <source>
        <dbReference type="Proteomes" id="UP000241890"/>
    </source>
</evidence>
<dbReference type="SUPFAM" id="SSF49899">
    <property type="entry name" value="Concanavalin A-like lectins/glucanases"/>
    <property type="match status" value="1"/>
</dbReference>
<evidence type="ECO:0000256" key="1">
    <source>
        <dbReference type="SAM" id="SignalP"/>
    </source>
</evidence>
<proteinExistence type="predicted"/>
<keyword evidence="1" id="KW-0732">Signal</keyword>
<dbReference type="AlphaFoldDB" id="A0A2R5H347"/>
<protein>
    <submittedName>
        <fullName evidence="2">Uncharacterized protein</fullName>
    </submittedName>
</protein>
<dbReference type="InParanoid" id="A0A2R5H347"/>
<comment type="caution">
    <text evidence="2">The sequence shown here is derived from an EMBL/GenBank/DDBJ whole genome shotgun (WGS) entry which is preliminary data.</text>
</comment>
<keyword evidence="3" id="KW-1185">Reference proteome</keyword>
<feature type="non-terminal residue" evidence="2">
    <location>
        <position position="301"/>
    </location>
</feature>
<dbReference type="InterPro" id="IPR013320">
    <property type="entry name" value="ConA-like_dom_sf"/>
</dbReference>
<accession>A0A2R5H347</accession>
<dbReference type="Gene3D" id="2.60.120.200">
    <property type="match status" value="1"/>
</dbReference>
<evidence type="ECO:0000313" key="2">
    <source>
        <dbReference type="EMBL" id="GBG35271.1"/>
    </source>
</evidence>
<sequence>MGVRQAALAVVAVVVAVANSGVEAARYEDNLLTEFTFSQAECKTRAFADSVAEDYLGGLTYPSSWATLTKCPTYTDGDGTVFEYAYNGMHSVGARYLASGSGTNLTLDDSAKSASTVASLLAELDGVGDFALEFWIVPSFTSGGGVDKYVLFEVGAEPSSGEEVGEEYIWECGSGSNFDFQLYYQDNTVASSRRFELSYQESTGACDSLAFDATSLVAGTLYHVVITGTLDVDETVWTLYVDNTNIDDKTREAISFSNFDSSHVLRLGSSPATLSSSTSGGIPDYHSFPGDILHFSFYNES</sequence>
<reference evidence="2 3" key="1">
    <citation type="submission" date="2017-12" db="EMBL/GenBank/DDBJ databases">
        <title>Sequencing, de novo assembly and annotation of complete genome of a new Thraustochytrid species, strain FCC1311.</title>
        <authorList>
            <person name="Sedici K."/>
            <person name="Godart F."/>
            <person name="Aiese Cigliano R."/>
            <person name="Sanseverino W."/>
            <person name="Barakat M."/>
            <person name="Ortet P."/>
            <person name="Marechal E."/>
            <person name="Cagnac O."/>
            <person name="Amato A."/>
        </authorList>
    </citation>
    <scope>NUCLEOTIDE SEQUENCE [LARGE SCALE GENOMIC DNA]</scope>
</reference>
<organism evidence="2 3">
    <name type="scientific">Hondaea fermentalgiana</name>
    <dbReference type="NCBI Taxonomy" id="2315210"/>
    <lineage>
        <taxon>Eukaryota</taxon>
        <taxon>Sar</taxon>
        <taxon>Stramenopiles</taxon>
        <taxon>Bigyra</taxon>
        <taxon>Labyrinthulomycetes</taxon>
        <taxon>Thraustochytrida</taxon>
        <taxon>Thraustochytriidae</taxon>
        <taxon>Hondaea</taxon>
    </lineage>
</organism>
<name>A0A2R5H347_9STRA</name>
<dbReference type="EMBL" id="BEYU01000590">
    <property type="protein sequence ID" value="GBG35271.1"/>
    <property type="molecule type" value="Genomic_DNA"/>
</dbReference>
<feature type="chain" id="PRO_5015346568" evidence="1">
    <location>
        <begin position="25"/>
        <end position="301"/>
    </location>
</feature>
<gene>
    <name evidence="2" type="ORF">FCC1311_114942</name>
</gene>
<dbReference type="Proteomes" id="UP000241890">
    <property type="component" value="Unassembled WGS sequence"/>
</dbReference>
<feature type="signal peptide" evidence="1">
    <location>
        <begin position="1"/>
        <end position="24"/>
    </location>
</feature>